<comment type="caution">
    <text evidence="2">The sequence shown here is derived from an EMBL/GenBank/DDBJ whole genome shotgun (WGS) entry which is preliminary data.</text>
</comment>
<reference evidence="2 3" key="2">
    <citation type="submission" date="2019-01" db="EMBL/GenBank/DDBJ databases">
        <title>The decoding of complex shrimp genome reveals the adaptation for benthos swimmer, frequently molting mechanism and breeding impact on genome.</title>
        <authorList>
            <person name="Sun Y."/>
            <person name="Gao Y."/>
            <person name="Yu Y."/>
        </authorList>
    </citation>
    <scope>NUCLEOTIDE SEQUENCE [LARGE SCALE GENOMIC DNA]</scope>
    <source>
        <tissue evidence="2">Muscle</tissue>
    </source>
</reference>
<dbReference type="OrthoDB" id="6333582at2759"/>
<keyword evidence="1" id="KW-0732">Signal</keyword>
<name>A0A3R7NEC8_PENVA</name>
<evidence type="ECO:0000313" key="2">
    <source>
        <dbReference type="EMBL" id="ROT84951.1"/>
    </source>
</evidence>
<dbReference type="EMBL" id="QCYY01000463">
    <property type="protein sequence ID" value="ROT84951.1"/>
    <property type="molecule type" value="Genomic_DNA"/>
</dbReference>
<feature type="signal peptide" evidence="1">
    <location>
        <begin position="1"/>
        <end position="20"/>
    </location>
</feature>
<accession>A0A3R7NEC8</accession>
<dbReference type="AlphaFoldDB" id="A0A3R7NEC8"/>
<sequence length="167" mass="19544">MFAKMRLAALCLLWLPCVLSRPAEEVTNREVATSEVTVSKADPTKVKEIEPEDERLRRSPQQWAFQVIDLANPFGFRAQENEIPFATRNKFTPPEHPSKEARERMYAFLLQHDVPPHVHIVLEDEPYFGTFDHAKAILQLQHYRKRNDLTPHMLKSLRPFFPFYSSN</sequence>
<evidence type="ECO:0000313" key="3">
    <source>
        <dbReference type="Proteomes" id="UP000283509"/>
    </source>
</evidence>
<reference evidence="2 3" key="1">
    <citation type="submission" date="2018-04" db="EMBL/GenBank/DDBJ databases">
        <authorList>
            <person name="Zhang X."/>
            <person name="Yuan J."/>
            <person name="Li F."/>
            <person name="Xiang J."/>
        </authorList>
    </citation>
    <scope>NUCLEOTIDE SEQUENCE [LARGE SCALE GENOMIC DNA]</scope>
    <source>
        <tissue evidence="2">Muscle</tissue>
    </source>
</reference>
<evidence type="ECO:0000256" key="1">
    <source>
        <dbReference type="SAM" id="SignalP"/>
    </source>
</evidence>
<gene>
    <name evidence="2" type="ORF">C7M84_021758</name>
</gene>
<dbReference type="Proteomes" id="UP000283509">
    <property type="component" value="Unassembled WGS sequence"/>
</dbReference>
<keyword evidence="3" id="KW-1185">Reference proteome</keyword>
<protein>
    <submittedName>
        <fullName evidence="2">Uncharacterized protein</fullName>
    </submittedName>
</protein>
<organism evidence="2 3">
    <name type="scientific">Penaeus vannamei</name>
    <name type="common">Whiteleg shrimp</name>
    <name type="synonym">Litopenaeus vannamei</name>
    <dbReference type="NCBI Taxonomy" id="6689"/>
    <lineage>
        <taxon>Eukaryota</taxon>
        <taxon>Metazoa</taxon>
        <taxon>Ecdysozoa</taxon>
        <taxon>Arthropoda</taxon>
        <taxon>Crustacea</taxon>
        <taxon>Multicrustacea</taxon>
        <taxon>Malacostraca</taxon>
        <taxon>Eumalacostraca</taxon>
        <taxon>Eucarida</taxon>
        <taxon>Decapoda</taxon>
        <taxon>Dendrobranchiata</taxon>
        <taxon>Penaeoidea</taxon>
        <taxon>Penaeidae</taxon>
        <taxon>Penaeus</taxon>
    </lineage>
</organism>
<feature type="chain" id="PRO_5018647494" evidence="1">
    <location>
        <begin position="21"/>
        <end position="167"/>
    </location>
</feature>
<proteinExistence type="predicted"/>